<name>A0ACC2XMN2_9TREE</name>
<comment type="caution">
    <text evidence="1">The sequence shown here is derived from an EMBL/GenBank/DDBJ whole genome shotgun (WGS) entry which is preliminary data.</text>
</comment>
<proteinExistence type="predicted"/>
<organism evidence="1 2">
    <name type="scientific">Naganishia onofrii</name>
    <dbReference type="NCBI Taxonomy" id="1851511"/>
    <lineage>
        <taxon>Eukaryota</taxon>
        <taxon>Fungi</taxon>
        <taxon>Dikarya</taxon>
        <taxon>Basidiomycota</taxon>
        <taxon>Agaricomycotina</taxon>
        <taxon>Tremellomycetes</taxon>
        <taxon>Filobasidiales</taxon>
        <taxon>Filobasidiaceae</taxon>
        <taxon>Naganishia</taxon>
    </lineage>
</organism>
<dbReference type="EMBL" id="JASBWV010000008">
    <property type="protein sequence ID" value="KAJ9124880.1"/>
    <property type="molecule type" value="Genomic_DNA"/>
</dbReference>
<gene>
    <name evidence="1" type="ORF">QFC24_002809</name>
</gene>
<dbReference type="Proteomes" id="UP001234202">
    <property type="component" value="Unassembled WGS sequence"/>
</dbReference>
<reference evidence="1" key="1">
    <citation type="submission" date="2023-04" db="EMBL/GenBank/DDBJ databases">
        <title>Draft Genome sequencing of Naganishia species isolated from polar environments using Oxford Nanopore Technology.</title>
        <authorList>
            <person name="Leo P."/>
            <person name="Venkateswaran K."/>
        </authorList>
    </citation>
    <scope>NUCLEOTIDE SEQUENCE</scope>
    <source>
        <strain evidence="1">DBVPG 5303</strain>
    </source>
</reference>
<evidence type="ECO:0000313" key="1">
    <source>
        <dbReference type="EMBL" id="KAJ9124880.1"/>
    </source>
</evidence>
<protein>
    <submittedName>
        <fullName evidence="1">Uncharacterized protein</fullName>
    </submittedName>
</protein>
<accession>A0ACC2XMN2</accession>
<keyword evidence="2" id="KW-1185">Reference proteome</keyword>
<sequence length="943" mass="95877">MHISPLLLGVAQLTLATTSVTAVALPRARSRRAHAANFLKLRTPPSSAERFVAPAEPVVVAEKREVIPADVYHRPTGADGSSSSLSASSASESTVPVSTDSITTSSGKNTQQPDLGLSDSEASSVVGSLIASVSVYETFTYSAYSAQATPSSSLASSSSSTAATESAVVDPIQQAKQAAASYALGQNGAVNMPTVTVHLVMEPTQEADGSWDYVVKLGADGTPTASPTWVAATATSTVFPTATLINEESASASEYYVPEVSSIGGQVSAPISTPAAQDSGEYYYGNTHTYNSTTYGSGSSSPLAALDTTVRTLLSTTSSHAAFECATTTAYYYSEDSDGIQSCPGGTVCRFVDTACSPCVWPDQDIWCNGNIYPWITATPSLPETIVVPTSTATTQDSQITQPAVTSVISTFSSEITAAPTSAPESTYVTGSGFVSASGETGRSAVTFTYTPSATVGPITATEQPTTSPYFYGSGYASASGETGRSAITFTYTSSSVAASETISPSAAESTAWTSGHGQQHSYPWMTASVTESGAAPTAAPTEIASSESASVTLSTTLSNGAVIVTVAPTQSTQASTTVNSWLVEATKGFDPVQGQPSSSVTSSSAAIPTEVASSVMESGSATVSSFYPSISASESAISASISSSAESAYVTNPASTYASELPWNATSAVATPTSAGESATVTASQTSATQSANEESASVVSSTAAWASSSSGTFPSSQIASDASVLPTASATFQSSVPVITATASASTTEDPTDNGIATETVTDWDIVNATSTTYVPYGTASVTSASPSITAGLNASTSDFVITDTINSTLTASQTASAEATSAYTSPILHQWPANVTDTIVTSAPSSTDSAWESAITSQVSSTESAWESAITSQASSTDAQASQSATSSDASSSESVSTTATATSSAAESTETGSDEDECEEWEEVWVDERDIQDDWIIVE</sequence>
<evidence type="ECO:0000313" key="2">
    <source>
        <dbReference type="Proteomes" id="UP001234202"/>
    </source>
</evidence>